<keyword evidence="22" id="KW-1185">Reference proteome</keyword>
<keyword evidence="15" id="KW-0539">Nucleus</keyword>
<evidence type="ECO:0000256" key="8">
    <source>
        <dbReference type="ARBA" id="ARBA00022660"/>
    </source>
</evidence>
<dbReference type="InterPro" id="IPR002327">
    <property type="entry name" value="Cyt_c_1A/1B"/>
</dbReference>
<evidence type="ECO:0000256" key="9">
    <source>
        <dbReference type="ARBA" id="ARBA00022723"/>
    </source>
</evidence>
<keyword evidence="8" id="KW-0679">Respiratory chain</keyword>
<evidence type="ECO:0000256" key="13">
    <source>
        <dbReference type="ARBA" id="ARBA00023125"/>
    </source>
</evidence>
<evidence type="ECO:0000256" key="10">
    <source>
        <dbReference type="ARBA" id="ARBA00022982"/>
    </source>
</evidence>
<feature type="region of interest" description="Disordered" evidence="19">
    <location>
        <begin position="399"/>
        <end position="441"/>
    </location>
</feature>
<dbReference type="SUPFAM" id="SSF46785">
    <property type="entry name" value="Winged helix' DNA-binding domain"/>
    <property type="match status" value="1"/>
</dbReference>
<dbReference type="PROSITE" id="PS51007">
    <property type="entry name" value="CYTC"/>
    <property type="match status" value="1"/>
</dbReference>
<evidence type="ECO:0000256" key="1">
    <source>
        <dbReference type="ARBA" id="ARBA00004123"/>
    </source>
</evidence>
<feature type="compositionally biased region" description="Acidic residues" evidence="19">
    <location>
        <begin position="419"/>
        <end position="441"/>
    </location>
</feature>
<dbReference type="InterPro" id="IPR011039">
    <property type="entry name" value="TFIIF_interaction"/>
</dbReference>
<feature type="compositionally biased region" description="Basic and acidic residues" evidence="19">
    <location>
        <begin position="127"/>
        <end position="136"/>
    </location>
</feature>
<proteinExistence type="inferred from homology"/>
<name>A0A4S4N1B1_9APHY</name>
<dbReference type="FunFam" id="1.10.10.10:FF:000035">
    <property type="entry name" value="General transcription factor IIF subunit 2"/>
    <property type="match status" value="1"/>
</dbReference>
<comment type="similarity">
    <text evidence="4">Belongs to the TFIIF beta subunit family.</text>
</comment>
<dbReference type="Pfam" id="PF17683">
    <property type="entry name" value="TFIIF_beta_N"/>
    <property type="match status" value="1"/>
</dbReference>
<keyword evidence="10" id="KW-0249">Electron transport</keyword>
<protein>
    <recommendedName>
        <fullName evidence="5">Transcription initiation factor IIF subunit beta</fullName>
    </recommendedName>
    <alternativeName>
        <fullName evidence="17">TFIIF medium subunit</fullName>
    </alternativeName>
    <alternativeName>
        <fullName evidence="16">TFIIF-beta</fullName>
    </alternativeName>
</protein>
<dbReference type="InterPro" id="IPR036388">
    <property type="entry name" value="WH-like_DNA-bd_sf"/>
</dbReference>
<dbReference type="InterPro" id="IPR009056">
    <property type="entry name" value="Cyt_c-like_dom"/>
</dbReference>
<dbReference type="InterPro" id="IPR003196">
    <property type="entry name" value="TFIIF_beta"/>
</dbReference>
<evidence type="ECO:0000256" key="5">
    <source>
        <dbReference type="ARBA" id="ARBA00021453"/>
    </source>
</evidence>
<evidence type="ECO:0000256" key="12">
    <source>
        <dbReference type="ARBA" id="ARBA00023015"/>
    </source>
</evidence>
<dbReference type="InterPro" id="IPR036909">
    <property type="entry name" value="Cyt_c-like_dom_sf"/>
</dbReference>
<keyword evidence="6" id="KW-0813">Transport</keyword>
<dbReference type="Pfam" id="PF02270">
    <property type="entry name" value="TFIIF_beta"/>
    <property type="match status" value="1"/>
</dbReference>
<evidence type="ECO:0000259" key="20">
    <source>
        <dbReference type="PROSITE" id="PS51007"/>
    </source>
</evidence>
<dbReference type="InterPro" id="IPR040450">
    <property type="entry name" value="TFIIF_beta_HTH"/>
</dbReference>
<dbReference type="GO" id="GO:0020037">
    <property type="term" value="F:heme binding"/>
    <property type="evidence" value="ECO:0007669"/>
    <property type="project" value="InterPro"/>
</dbReference>
<dbReference type="SUPFAM" id="SSF50916">
    <property type="entry name" value="Rap30/74 interaction domains"/>
    <property type="match status" value="1"/>
</dbReference>
<evidence type="ECO:0000256" key="4">
    <source>
        <dbReference type="ARBA" id="ARBA00009543"/>
    </source>
</evidence>
<keyword evidence="11 18" id="KW-0408">Iron</keyword>
<evidence type="ECO:0000256" key="7">
    <source>
        <dbReference type="ARBA" id="ARBA00022617"/>
    </source>
</evidence>
<evidence type="ECO:0000256" key="19">
    <source>
        <dbReference type="SAM" id="MobiDB-lite"/>
    </source>
</evidence>
<dbReference type="GO" id="GO:0003677">
    <property type="term" value="F:DNA binding"/>
    <property type="evidence" value="ECO:0007669"/>
    <property type="project" value="UniProtKB-KW"/>
</dbReference>
<dbReference type="FunFam" id="1.10.760.10:FF:000001">
    <property type="entry name" value="Cytochrome c iso-1"/>
    <property type="match status" value="1"/>
</dbReference>
<organism evidence="21 22">
    <name type="scientific">Antrodiella citrinella</name>
    <dbReference type="NCBI Taxonomy" id="2447956"/>
    <lineage>
        <taxon>Eukaryota</taxon>
        <taxon>Fungi</taxon>
        <taxon>Dikarya</taxon>
        <taxon>Basidiomycota</taxon>
        <taxon>Agaricomycotina</taxon>
        <taxon>Agaricomycetes</taxon>
        <taxon>Polyporales</taxon>
        <taxon>Steccherinaceae</taxon>
        <taxon>Antrodiella</taxon>
    </lineage>
</organism>
<evidence type="ECO:0000256" key="6">
    <source>
        <dbReference type="ARBA" id="ARBA00022448"/>
    </source>
</evidence>
<feature type="domain" description="Cytochrome c" evidence="20">
    <location>
        <begin position="6"/>
        <end position="107"/>
    </location>
</feature>
<evidence type="ECO:0000256" key="15">
    <source>
        <dbReference type="ARBA" id="ARBA00023242"/>
    </source>
</evidence>
<comment type="caution">
    <text evidence="21">The sequence shown here is derived from an EMBL/GenBank/DDBJ whole genome shotgun (WGS) entry which is preliminary data.</text>
</comment>
<dbReference type="OrthoDB" id="449280at2759"/>
<evidence type="ECO:0000256" key="3">
    <source>
        <dbReference type="ARBA" id="ARBA00006488"/>
    </source>
</evidence>
<keyword evidence="13" id="KW-0238">DNA-binding</keyword>
<sequence length="441" mass="49577">MPYSAGDAGKGAGLFKTRCAQCHTLGAGEPHKVGPNLHGVFGRKTGQGEGFSYTAANVNKGITWDENTLFEYLENPKKYIPGTKMAFAGLKKDKDRNDLITYLKDAVPFNALISANIAMEETAIEDEKKPFDAEEKPAEDDTQPDPDEPLMMDAGNGRVWLVKIPKYLMEKWSNIDAEDVHLATIRVYHNAKSSTGKKPKIVLLLPPDADSEKGDEYELDMVNEAVENQIVVAEREKEPGTASRARTTILTGRVKHECNLRPSLLSSSYRQRLKERTQRANMPARSIKYMDDKPGGRGSINMLTSGVMNTGFSDLVKPKAKAAKGQFERMARMPRNQLLDMLFSLFREREYWSIKPLRERTQQPEVYLKEVLNEIATLHRSGEHNGTWELMANFKGNDIKGENVPLPPPGDPNDVKMEDYDDDDDEDDDDDDDDDDMEEIS</sequence>
<dbReference type="GO" id="GO:0005674">
    <property type="term" value="C:transcription factor TFIIF complex"/>
    <property type="evidence" value="ECO:0007669"/>
    <property type="project" value="InterPro"/>
</dbReference>
<dbReference type="Gene3D" id="1.10.760.10">
    <property type="entry name" value="Cytochrome c-like domain"/>
    <property type="match status" value="1"/>
</dbReference>
<evidence type="ECO:0000313" key="21">
    <source>
        <dbReference type="EMBL" id="THH31501.1"/>
    </source>
</evidence>
<dbReference type="PRINTS" id="PR00604">
    <property type="entry name" value="CYTCHRMECIAB"/>
</dbReference>
<evidence type="ECO:0000256" key="16">
    <source>
        <dbReference type="ARBA" id="ARBA00081473"/>
    </source>
</evidence>
<gene>
    <name evidence="21" type="ORF">EUX98_g2686</name>
</gene>
<evidence type="ECO:0000256" key="17">
    <source>
        <dbReference type="ARBA" id="ARBA00081863"/>
    </source>
</evidence>
<dbReference type="InterPro" id="IPR040504">
    <property type="entry name" value="TFIIF_beta_N"/>
</dbReference>
<dbReference type="AlphaFoldDB" id="A0A4S4N1B1"/>
<dbReference type="GO" id="GO:0009055">
    <property type="term" value="F:electron transfer activity"/>
    <property type="evidence" value="ECO:0007669"/>
    <property type="project" value="InterPro"/>
</dbReference>
<keyword evidence="14" id="KW-0804">Transcription</keyword>
<comment type="similarity">
    <text evidence="3">Belongs to the cytochrome c family.</text>
</comment>
<dbReference type="Pfam" id="PF00034">
    <property type="entry name" value="Cytochrom_C"/>
    <property type="match status" value="1"/>
</dbReference>
<feature type="compositionally biased region" description="Acidic residues" evidence="19">
    <location>
        <begin position="137"/>
        <end position="150"/>
    </location>
</feature>
<dbReference type="CDD" id="cd07980">
    <property type="entry name" value="TFIIF_beta"/>
    <property type="match status" value="1"/>
</dbReference>
<dbReference type="GO" id="GO:0006367">
    <property type="term" value="P:transcription initiation at RNA polymerase II promoter"/>
    <property type="evidence" value="ECO:0007669"/>
    <property type="project" value="InterPro"/>
</dbReference>
<evidence type="ECO:0000256" key="11">
    <source>
        <dbReference type="ARBA" id="ARBA00023004"/>
    </source>
</evidence>
<dbReference type="PANTHER" id="PTHR10445">
    <property type="entry name" value="GENERAL TRANSCRIPTION FACTOR IIF SUBUNIT 2"/>
    <property type="match status" value="1"/>
</dbReference>
<evidence type="ECO:0000256" key="18">
    <source>
        <dbReference type="PROSITE-ProRule" id="PRU00433"/>
    </source>
</evidence>
<feature type="region of interest" description="Disordered" evidence="19">
    <location>
        <begin position="127"/>
        <end position="152"/>
    </location>
</feature>
<dbReference type="InterPro" id="IPR036390">
    <property type="entry name" value="WH_DNA-bd_sf"/>
</dbReference>
<dbReference type="Proteomes" id="UP000308730">
    <property type="component" value="Unassembled WGS sequence"/>
</dbReference>
<dbReference type="Gene3D" id="1.10.10.10">
    <property type="entry name" value="Winged helix-like DNA-binding domain superfamily/Winged helix DNA-binding domain"/>
    <property type="match status" value="1"/>
</dbReference>
<comment type="subcellular location">
    <subcellularLocation>
        <location evidence="2">Mitochondrion intermembrane space</location>
    </subcellularLocation>
    <subcellularLocation>
        <location evidence="1">Nucleus</location>
    </subcellularLocation>
</comment>
<evidence type="ECO:0000313" key="22">
    <source>
        <dbReference type="Proteomes" id="UP000308730"/>
    </source>
</evidence>
<keyword evidence="7 18" id="KW-0349">Heme</keyword>
<keyword evidence="9 18" id="KW-0479">Metal-binding</keyword>
<keyword evidence="12" id="KW-0805">Transcription regulation</keyword>
<dbReference type="EMBL" id="SGPM01000045">
    <property type="protein sequence ID" value="THH31501.1"/>
    <property type="molecule type" value="Genomic_DNA"/>
</dbReference>
<dbReference type="GO" id="GO:0005758">
    <property type="term" value="C:mitochondrial intermembrane space"/>
    <property type="evidence" value="ECO:0007669"/>
    <property type="project" value="UniProtKB-SubCell"/>
</dbReference>
<dbReference type="SUPFAM" id="SSF46626">
    <property type="entry name" value="Cytochrome c"/>
    <property type="match status" value="1"/>
</dbReference>
<dbReference type="GO" id="GO:0046872">
    <property type="term" value="F:metal ion binding"/>
    <property type="evidence" value="ECO:0007669"/>
    <property type="project" value="UniProtKB-KW"/>
</dbReference>
<evidence type="ECO:0000256" key="14">
    <source>
        <dbReference type="ARBA" id="ARBA00023163"/>
    </source>
</evidence>
<evidence type="ECO:0000256" key="2">
    <source>
        <dbReference type="ARBA" id="ARBA00004569"/>
    </source>
</evidence>
<dbReference type="PANTHER" id="PTHR10445:SF0">
    <property type="entry name" value="GENERAL TRANSCRIPTION FACTOR IIF SUBUNIT 2"/>
    <property type="match status" value="1"/>
</dbReference>
<accession>A0A4S4N1B1</accession>
<reference evidence="21 22" key="1">
    <citation type="submission" date="2019-02" db="EMBL/GenBank/DDBJ databases">
        <title>Genome sequencing of the rare red list fungi Antrodiella citrinella (Flaviporus citrinellus).</title>
        <authorList>
            <person name="Buettner E."/>
            <person name="Kellner H."/>
        </authorList>
    </citation>
    <scope>NUCLEOTIDE SEQUENCE [LARGE SCALE GENOMIC DNA]</scope>
    <source>
        <strain evidence="21 22">DSM 108506</strain>
    </source>
</reference>